<reference key="2">
    <citation type="submission" date="2011-10" db="EMBL/GenBank/DDBJ databases">
        <title>The genome and transcriptome sequence of Clonorchis sinensis provide insights into the carcinogenic liver fluke.</title>
        <authorList>
            <person name="Wang X."/>
            <person name="Huang Y."/>
            <person name="Chen W."/>
            <person name="Liu H."/>
            <person name="Guo L."/>
            <person name="Chen Y."/>
            <person name="Luo F."/>
            <person name="Zhou W."/>
            <person name="Sun J."/>
            <person name="Mao Q."/>
            <person name="Liang P."/>
            <person name="Zhou C."/>
            <person name="Tian Y."/>
            <person name="Men J."/>
            <person name="Lv X."/>
            <person name="Huang L."/>
            <person name="Zhou J."/>
            <person name="Hu Y."/>
            <person name="Li R."/>
            <person name="Zhang F."/>
            <person name="Lei H."/>
            <person name="Li X."/>
            <person name="Hu X."/>
            <person name="Liang C."/>
            <person name="Xu J."/>
            <person name="Wu Z."/>
            <person name="Yu X."/>
        </authorList>
    </citation>
    <scope>NUCLEOTIDE SEQUENCE</scope>
    <source>
        <strain>Henan</strain>
    </source>
</reference>
<dbReference type="Proteomes" id="UP000008909">
    <property type="component" value="Unassembled WGS sequence"/>
</dbReference>
<gene>
    <name evidence="1" type="ORF">CLF_108955</name>
</gene>
<evidence type="ECO:0000313" key="1">
    <source>
        <dbReference type="EMBL" id="GAA55771.1"/>
    </source>
</evidence>
<accession>G7YS41</accession>
<keyword evidence="2" id="KW-1185">Reference proteome</keyword>
<dbReference type="EMBL" id="DF144079">
    <property type="protein sequence ID" value="GAA55771.1"/>
    <property type="molecule type" value="Genomic_DNA"/>
</dbReference>
<protein>
    <submittedName>
        <fullName evidence="1">Uncharacterized protein</fullName>
    </submittedName>
</protein>
<sequence length="85" mass="9999">MEQVVRAQRFNMDWNSPDSVDIWSFCRRTFENYLEEVNSANHYKLEMSHNFVSPVIIKFAASCYNYDTSTTIHKAVCIQPKNEVC</sequence>
<reference evidence="1" key="1">
    <citation type="journal article" date="2011" name="Genome Biol.">
        <title>The draft genome of the carcinogenic human liver fluke Clonorchis sinensis.</title>
        <authorList>
            <person name="Wang X."/>
            <person name="Chen W."/>
            <person name="Huang Y."/>
            <person name="Sun J."/>
            <person name="Men J."/>
            <person name="Liu H."/>
            <person name="Luo F."/>
            <person name="Guo L."/>
            <person name="Lv X."/>
            <person name="Deng C."/>
            <person name="Zhou C."/>
            <person name="Fan Y."/>
            <person name="Li X."/>
            <person name="Huang L."/>
            <person name="Hu Y."/>
            <person name="Liang C."/>
            <person name="Hu X."/>
            <person name="Xu J."/>
            <person name="Yu X."/>
        </authorList>
    </citation>
    <scope>NUCLEOTIDE SEQUENCE [LARGE SCALE GENOMIC DNA]</scope>
    <source>
        <strain evidence="1">Henan</strain>
    </source>
</reference>
<proteinExistence type="predicted"/>
<evidence type="ECO:0000313" key="2">
    <source>
        <dbReference type="Proteomes" id="UP000008909"/>
    </source>
</evidence>
<organism evidence="1 2">
    <name type="scientific">Clonorchis sinensis</name>
    <name type="common">Chinese liver fluke</name>
    <dbReference type="NCBI Taxonomy" id="79923"/>
    <lineage>
        <taxon>Eukaryota</taxon>
        <taxon>Metazoa</taxon>
        <taxon>Spiralia</taxon>
        <taxon>Lophotrochozoa</taxon>
        <taxon>Platyhelminthes</taxon>
        <taxon>Trematoda</taxon>
        <taxon>Digenea</taxon>
        <taxon>Opisthorchiida</taxon>
        <taxon>Opisthorchiata</taxon>
        <taxon>Opisthorchiidae</taxon>
        <taxon>Clonorchis</taxon>
    </lineage>
</organism>
<feature type="non-terminal residue" evidence="1">
    <location>
        <position position="85"/>
    </location>
</feature>
<dbReference type="AlphaFoldDB" id="G7YS41"/>
<name>G7YS41_CLOSI</name>